<sequence>MAIPGGVAQLSPGNANRRSSQKLTVIPEGEREVKYRFDFVICGKGAGNFVSSVISSELAQEFLSKVRQDEKRSSSLETLAEDEEEQPVQVRSTSDAKKSTASSLGADERIMFLPVGENASQIARLRFHSLEKFTDSLQQPKDRPQALFTVVGLLCTKPAGNPEEAAKSAIGDWQSRLAELGFMKARLRPYTVTLTYGLDEDAEKAVIDCINKTKVPVTPIFQEDDDTENVVESLQTAIDKAVANSNKMRRTASLLSRQDSRAAGTEKKGWCCSQ</sequence>
<reference evidence="2" key="1">
    <citation type="submission" date="2023-10" db="EMBL/GenBank/DDBJ databases">
        <authorList>
            <person name="Chen Y."/>
            <person name="Shah S."/>
            <person name="Dougan E. K."/>
            <person name="Thang M."/>
            <person name="Chan C."/>
        </authorList>
    </citation>
    <scope>NUCLEOTIDE SEQUENCE [LARGE SCALE GENOMIC DNA]</scope>
</reference>
<organism evidence="2 3">
    <name type="scientific">Prorocentrum cordatum</name>
    <dbReference type="NCBI Taxonomy" id="2364126"/>
    <lineage>
        <taxon>Eukaryota</taxon>
        <taxon>Sar</taxon>
        <taxon>Alveolata</taxon>
        <taxon>Dinophyceae</taxon>
        <taxon>Prorocentrales</taxon>
        <taxon>Prorocentraceae</taxon>
        <taxon>Prorocentrum</taxon>
    </lineage>
</organism>
<dbReference type="EMBL" id="CAUYUJ010000558">
    <property type="protein sequence ID" value="CAK0791305.1"/>
    <property type="molecule type" value="Genomic_DNA"/>
</dbReference>
<proteinExistence type="predicted"/>
<protein>
    <submittedName>
        <fullName evidence="2">Uncharacterized protein</fullName>
    </submittedName>
</protein>
<feature type="compositionally biased region" description="Polar residues" evidence="1">
    <location>
        <begin position="11"/>
        <end position="22"/>
    </location>
</feature>
<comment type="caution">
    <text evidence="2">The sequence shown here is derived from an EMBL/GenBank/DDBJ whole genome shotgun (WGS) entry which is preliminary data.</text>
</comment>
<feature type="region of interest" description="Disordered" evidence="1">
    <location>
        <begin position="73"/>
        <end position="102"/>
    </location>
</feature>
<accession>A0ABN9PFW5</accession>
<dbReference type="Proteomes" id="UP001189429">
    <property type="component" value="Unassembled WGS sequence"/>
</dbReference>
<evidence type="ECO:0000256" key="1">
    <source>
        <dbReference type="SAM" id="MobiDB-lite"/>
    </source>
</evidence>
<keyword evidence="3" id="KW-1185">Reference proteome</keyword>
<evidence type="ECO:0000313" key="2">
    <source>
        <dbReference type="EMBL" id="CAK0791305.1"/>
    </source>
</evidence>
<gene>
    <name evidence="2" type="ORF">PCOR1329_LOCUS2243</name>
</gene>
<feature type="region of interest" description="Disordered" evidence="1">
    <location>
        <begin position="1"/>
        <end position="22"/>
    </location>
</feature>
<evidence type="ECO:0000313" key="3">
    <source>
        <dbReference type="Proteomes" id="UP001189429"/>
    </source>
</evidence>
<name>A0ABN9PFW5_9DINO</name>